<dbReference type="Proteomes" id="UP000001055">
    <property type="component" value="Unassembled WGS sequence"/>
</dbReference>
<dbReference type="EMBL" id="CH445333">
    <property type="protein sequence ID" value="EAT86171.1"/>
    <property type="molecule type" value="Genomic_DNA"/>
</dbReference>
<dbReference type="VEuPathDB" id="FungiDB:JI435_436580"/>
<proteinExistence type="predicted"/>
<protein>
    <submittedName>
        <fullName evidence="1">Uncharacterized protein</fullName>
    </submittedName>
</protein>
<name>Q0UPH4_PHANO</name>
<accession>Q0UPH4</accession>
<evidence type="ECO:0000313" key="2">
    <source>
        <dbReference type="Proteomes" id="UP000001055"/>
    </source>
</evidence>
<dbReference type="GeneID" id="5973594"/>
<sequence length="55" mass="6024">MAASPQGVPPIRQTLLCNVASHVCEKCDLSFRTRGQLNKAREKAKAKQEVSQSPD</sequence>
<dbReference type="KEGG" id="pno:SNOG_06340"/>
<evidence type="ECO:0000313" key="1">
    <source>
        <dbReference type="EMBL" id="EAT86171.1"/>
    </source>
</evidence>
<reference evidence="2" key="1">
    <citation type="journal article" date="2007" name="Plant Cell">
        <title>Dothideomycete-plant interactions illuminated by genome sequencing and EST analysis of the wheat pathogen Stagonospora nodorum.</title>
        <authorList>
            <person name="Hane J.K."/>
            <person name="Lowe R.G."/>
            <person name="Solomon P.S."/>
            <person name="Tan K.C."/>
            <person name="Schoch C.L."/>
            <person name="Spatafora J.W."/>
            <person name="Crous P.W."/>
            <person name="Kodira C."/>
            <person name="Birren B.W."/>
            <person name="Galagan J.E."/>
            <person name="Torriani S.F."/>
            <person name="McDonald B.A."/>
            <person name="Oliver R.P."/>
        </authorList>
    </citation>
    <scope>NUCLEOTIDE SEQUENCE [LARGE SCALE GENOMIC DNA]</scope>
    <source>
        <strain evidence="2">SN15 / ATCC MYA-4574 / FGSC 10173</strain>
    </source>
</reference>
<dbReference type="InParanoid" id="Q0UPH4"/>
<organism evidence="1 2">
    <name type="scientific">Phaeosphaeria nodorum (strain SN15 / ATCC MYA-4574 / FGSC 10173)</name>
    <name type="common">Glume blotch fungus</name>
    <name type="synonym">Parastagonospora nodorum</name>
    <dbReference type="NCBI Taxonomy" id="321614"/>
    <lineage>
        <taxon>Eukaryota</taxon>
        <taxon>Fungi</taxon>
        <taxon>Dikarya</taxon>
        <taxon>Ascomycota</taxon>
        <taxon>Pezizomycotina</taxon>
        <taxon>Dothideomycetes</taxon>
        <taxon>Pleosporomycetidae</taxon>
        <taxon>Pleosporales</taxon>
        <taxon>Pleosporineae</taxon>
        <taxon>Phaeosphaeriaceae</taxon>
        <taxon>Parastagonospora</taxon>
    </lineage>
</organism>
<dbReference type="AlphaFoldDB" id="Q0UPH4"/>
<dbReference type="RefSeq" id="XP_001796715.1">
    <property type="nucleotide sequence ID" value="XM_001796663.1"/>
</dbReference>
<gene>
    <name evidence="1" type="ORF">SNOG_06340</name>
</gene>